<dbReference type="SUPFAM" id="SSF116922">
    <property type="entry name" value="YugE-like"/>
    <property type="match status" value="1"/>
</dbReference>
<dbReference type="EMBL" id="MFCP01000005">
    <property type="protein sequence ID" value="OGE29496.1"/>
    <property type="molecule type" value="Genomic_DNA"/>
</dbReference>
<comment type="caution">
    <text evidence="1">The sequence shown here is derived from an EMBL/GenBank/DDBJ whole genome shotgun (WGS) entry which is preliminary data.</text>
</comment>
<accession>A0A1F5JLK1</accession>
<proteinExistence type="predicted"/>
<protein>
    <submittedName>
        <fullName evidence="1">Uncharacterized protein</fullName>
    </submittedName>
</protein>
<dbReference type="AlphaFoldDB" id="A0A1F5JLK1"/>
<gene>
    <name evidence="1" type="ORF">A2867_00815</name>
</gene>
<evidence type="ECO:0000313" key="2">
    <source>
        <dbReference type="Proteomes" id="UP000177555"/>
    </source>
</evidence>
<evidence type="ECO:0000313" key="1">
    <source>
        <dbReference type="EMBL" id="OGE29496.1"/>
    </source>
</evidence>
<sequence length="87" mass="9843">MVKTASLHAKITGLVNTYDPIHLLSMGCPEDEYNGEVKRIIRGLKKASNPEQLCNLLHGIFVDMFDERLAGPKENYQQLAIDLFKLK</sequence>
<dbReference type="Gene3D" id="1.10.340.20">
    <property type="entry name" value="Apc36109-like domain"/>
    <property type="match status" value="1"/>
</dbReference>
<dbReference type="InterPro" id="IPR023162">
    <property type="entry name" value="Apc36109-like_dom_sf"/>
</dbReference>
<reference evidence="1 2" key="1">
    <citation type="journal article" date="2016" name="Nat. Commun.">
        <title>Thousands of microbial genomes shed light on interconnected biogeochemical processes in an aquifer system.</title>
        <authorList>
            <person name="Anantharaman K."/>
            <person name="Brown C.T."/>
            <person name="Hug L.A."/>
            <person name="Sharon I."/>
            <person name="Castelle C.J."/>
            <person name="Probst A.J."/>
            <person name="Thomas B.C."/>
            <person name="Singh A."/>
            <person name="Wilkins M.J."/>
            <person name="Karaoz U."/>
            <person name="Brodie E.L."/>
            <person name="Williams K.H."/>
            <person name="Hubbard S.S."/>
            <person name="Banfield J.F."/>
        </authorList>
    </citation>
    <scope>NUCLEOTIDE SEQUENCE [LARGE SCALE GENOMIC DNA]</scope>
</reference>
<dbReference type="Proteomes" id="UP000177555">
    <property type="component" value="Unassembled WGS sequence"/>
</dbReference>
<name>A0A1F5JLK1_9BACT</name>
<organism evidence="1 2">
    <name type="scientific">Candidatus Daviesbacteria bacterium RIFCSPHIGHO2_01_FULL_40_11</name>
    <dbReference type="NCBI Taxonomy" id="1797762"/>
    <lineage>
        <taxon>Bacteria</taxon>
        <taxon>Candidatus Daviesiibacteriota</taxon>
    </lineage>
</organism>